<dbReference type="GO" id="GO:0005886">
    <property type="term" value="C:plasma membrane"/>
    <property type="evidence" value="ECO:0007669"/>
    <property type="project" value="TreeGrafter"/>
</dbReference>
<dbReference type="PANTHER" id="PTHR22777">
    <property type="entry name" value="HEMOLYSIN-RELATED"/>
    <property type="match status" value="1"/>
</dbReference>
<gene>
    <name evidence="13" type="ORF">Ctaglu_14970</name>
</gene>
<dbReference type="SUPFAM" id="SSF54631">
    <property type="entry name" value="CBS-domain pair"/>
    <property type="match status" value="1"/>
</dbReference>
<dbReference type="OrthoDB" id="9798188at2"/>
<dbReference type="InterPro" id="IPR016169">
    <property type="entry name" value="FAD-bd_PCMH_sub2"/>
</dbReference>
<dbReference type="SUPFAM" id="SSF56176">
    <property type="entry name" value="FAD-binding/transporter-associated domain-like"/>
    <property type="match status" value="1"/>
</dbReference>
<evidence type="ECO:0000313" key="14">
    <source>
        <dbReference type="Proteomes" id="UP000287872"/>
    </source>
</evidence>
<evidence type="ECO:0000256" key="1">
    <source>
        <dbReference type="ARBA" id="ARBA00004141"/>
    </source>
</evidence>
<dbReference type="FunFam" id="3.10.580.10:FF:000002">
    <property type="entry name" value="Magnesium/cobalt efflux protein CorC"/>
    <property type="match status" value="1"/>
</dbReference>
<proteinExistence type="inferred from homology"/>
<reference evidence="13 14" key="1">
    <citation type="submission" date="2018-11" db="EMBL/GenBank/DDBJ databases">
        <title>Genome sequencing and assembly of Clostridium tagluense strain A121.</title>
        <authorList>
            <person name="Murakami T."/>
            <person name="Segawa T."/>
            <person name="Shcherbakova V.A."/>
            <person name="Mori H."/>
            <person name="Yoshimura Y."/>
        </authorList>
    </citation>
    <scope>NUCLEOTIDE SEQUENCE [LARGE SCALE GENOMIC DNA]</scope>
    <source>
        <strain evidence="13 14">A121</strain>
    </source>
</reference>
<dbReference type="CDD" id="cd04590">
    <property type="entry name" value="CBS_pair_CorC_HlyC_assoc"/>
    <property type="match status" value="1"/>
</dbReference>
<evidence type="ECO:0000256" key="9">
    <source>
        <dbReference type="PROSITE-ProRule" id="PRU01193"/>
    </source>
</evidence>
<keyword evidence="7 9" id="KW-0472">Membrane</keyword>
<dbReference type="AlphaFoldDB" id="A0A401UK04"/>
<dbReference type="Proteomes" id="UP000287872">
    <property type="component" value="Unassembled WGS sequence"/>
</dbReference>
<evidence type="ECO:0000256" key="8">
    <source>
        <dbReference type="PROSITE-ProRule" id="PRU00703"/>
    </source>
</evidence>
<comment type="caution">
    <text evidence="13">The sequence shown here is derived from an EMBL/GenBank/DDBJ whole genome shotgun (WGS) entry which is preliminary data.</text>
</comment>
<evidence type="ECO:0000256" key="4">
    <source>
        <dbReference type="ARBA" id="ARBA00022737"/>
    </source>
</evidence>
<name>A0A401UK04_9CLOT</name>
<dbReference type="SMART" id="SM01091">
    <property type="entry name" value="CorC_HlyC"/>
    <property type="match status" value="1"/>
</dbReference>
<dbReference type="PROSITE" id="PS51846">
    <property type="entry name" value="CNNM"/>
    <property type="match status" value="1"/>
</dbReference>
<dbReference type="PROSITE" id="PS51371">
    <property type="entry name" value="CBS"/>
    <property type="match status" value="1"/>
</dbReference>
<keyword evidence="5 9" id="KW-1133">Transmembrane helix</keyword>
<dbReference type="InterPro" id="IPR000644">
    <property type="entry name" value="CBS_dom"/>
</dbReference>
<feature type="transmembrane region" description="Helical" evidence="10">
    <location>
        <begin position="61"/>
        <end position="85"/>
    </location>
</feature>
<evidence type="ECO:0000256" key="5">
    <source>
        <dbReference type="ARBA" id="ARBA00022989"/>
    </source>
</evidence>
<keyword evidence="6 8" id="KW-0129">CBS domain</keyword>
<keyword evidence="3 9" id="KW-0812">Transmembrane</keyword>
<evidence type="ECO:0000313" key="13">
    <source>
        <dbReference type="EMBL" id="GCD09874.1"/>
    </source>
</evidence>
<organism evidence="13 14">
    <name type="scientific">Clostridium tagluense</name>
    <dbReference type="NCBI Taxonomy" id="360422"/>
    <lineage>
        <taxon>Bacteria</taxon>
        <taxon>Bacillati</taxon>
        <taxon>Bacillota</taxon>
        <taxon>Clostridia</taxon>
        <taxon>Eubacteriales</taxon>
        <taxon>Clostridiaceae</taxon>
        <taxon>Clostridium</taxon>
    </lineage>
</organism>
<evidence type="ECO:0000256" key="10">
    <source>
        <dbReference type="SAM" id="Phobius"/>
    </source>
</evidence>
<evidence type="ECO:0000259" key="11">
    <source>
        <dbReference type="PROSITE" id="PS51371"/>
    </source>
</evidence>
<keyword evidence="14" id="KW-1185">Reference proteome</keyword>
<dbReference type="Gene3D" id="3.30.465.10">
    <property type="match status" value="1"/>
</dbReference>
<accession>A0A401UK04</accession>
<dbReference type="Gene3D" id="3.10.580.10">
    <property type="entry name" value="CBS-domain"/>
    <property type="match status" value="1"/>
</dbReference>
<dbReference type="InterPro" id="IPR044751">
    <property type="entry name" value="Ion_transp-like_CBS"/>
</dbReference>
<comment type="similarity">
    <text evidence="2">Belongs to the UPF0053 family.</text>
</comment>
<evidence type="ECO:0000256" key="2">
    <source>
        <dbReference type="ARBA" id="ARBA00006337"/>
    </source>
</evidence>
<feature type="transmembrane region" description="Helical" evidence="10">
    <location>
        <begin position="97"/>
        <end position="114"/>
    </location>
</feature>
<protein>
    <submittedName>
        <fullName evidence="13">Membrane protein</fullName>
    </submittedName>
</protein>
<dbReference type="Pfam" id="PF01595">
    <property type="entry name" value="CNNM"/>
    <property type="match status" value="1"/>
</dbReference>
<evidence type="ECO:0000259" key="12">
    <source>
        <dbReference type="PROSITE" id="PS51846"/>
    </source>
</evidence>
<sequence length="418" mass="46497">MDPDGTWQILSLVILLGFSAFFSSSETALMTLSKIRLRHMVESEIKGAALINKLLKNPSKLLGGILVGNTVANIGASALATSLAIKYLGPSLGDSAVGIATAIMTIFVLIFGEITPKSLAAQNSEKVALKVARPISLITFILNPLITVLIYITNAIIKILGGEIGKQRPFITEEELKTMVSVSHEEGVLEGEEKQMIYNVFEFGDSQAKDVMTPRTDMIVANVTSTYEELIRIFKQEQFSRVPIYQETIDNIIGVLYLKDLIFFENEIEEFTIEKHMRVPYFTYEFKSTVDLFADMRLKRVPIAILLDEYGGTAGLVTIEDLVEEIVGDIDDEYDDDTDQIEVVKEDEFIVAGNTRINMVNEMIGLNIESEDFDTIGGFVTGIHGRLPNTGETILYNDTKFIIQNTSKNRIVKLKIIT</sequence>
<dbReference type="Pfam" id="PF03471">
    <property type="entry name" value="CorC_HlyC"/>
    <property type="match status" value="1"/>
</dbReference>
<evidence type="ECO:0000256" key="3">
    <source>
        <dbReference type="ARBA" id="ARBA00022692"/>
    </source>
</evidence>
<dbReference type="InterPro" id="IPR005170">
    <property type="entry name" value="Transptr-assoc_dom"/>
</dbReference>
<dbReference type="Pfam" id="PF00571">
    <property type="entry name" value="CBS"/>
    <property type="match status" value="1"/>
</dbReference>
<feature type="transmembrane region" description="Helical" evidence="10">
    <location>
        <begin position="135"/>
        <end position="157"/>
    </location>
</feature>
<dbReference type="RefSeq" id="WP_124999716.1">
    <property type="nucleotide sequence ID" value="NZ_BHYK01000007.1"/>
</dbReference>
<dbReference type="InterPro" id="IPR036318">
    <property type="entry name" value="FAD-bd_PCMH-like_sf"/>
</dbReference>
<feature type="transmembrane region" description="Helical" evidence="10">
    <location>
        <begin position="6"/>
        <end position="30"/>
    </location>
</feature>
<comment type="subcellular location">
    <subcellularLocation>
        <location evidence="1">Membrane</location>
        <topology evidence="1">Multi-pass membrane protein</topology>
    </subcellularLocation>
</comment>
<feature type="domain" description="CNNM transmembrane" evidence="12">
    <location>
        <begin position="1"/>
        <end position="193"/>
    </location>
</feature>
<dbReference type="EMBL" id="BHYK01000007">
    <property type="protein sequence ID" value="GCD09874.1"/>
    <property type="molecule type" value="Genomic_DNA"/>
</dbReference>
<dbReference type="InterPro" id="IPR002550">
    <property type="entry name" value="CNNM"/>
</dbReference>
<dbReference type="GO" id="GO:0050660">
    <property type="term" value="F:flavin adenine dinucleotide binding"/>
    <property type="evidence" value="ECO:0007669"/>
    <property type="project" value="InterPro"/>
</dbReference>
<dbReference type="InterPro" id="IPR046342">
    <property type="entry name" value="CBS_dom_sf"/>
</dbReference>
<dbReference type="PANTHER" id="PTHR22777:SF17">
    <property type="entry name" value="UPF0053 PROTEIN SLL0260"/>
    <property type="match status" value="1"/>
</dbReference>
<evidence type="ECO:0000256" key="7">
    <source>
        <dbReference type="ARBA" id="ARBA00023136"/>
    </source>
</evidence>
<evidence type="ECO:0000256" key="6">
    <source>
        <dbReference type="ARBA" id="ARBA00023122"/>
    </source>
</evidence>
<keyword evidence="4" id="KW-0677">Repeat</keyword>
<feature type="domain" description="CBS" evidence="11">
    <location>
        <begin position="212"/>
        <end position="271"/>
    </location>
</feature>